<proteinExistence type="predicted"/>
<dbReference type="RefSeq" id="WP_376812370.1">
    <property type="nucleotide sequence ID" value="NZ_JBHSDY010000004.1"/>
</dbReference>
<name>A0ABV8RXE3_9BURK</name>
<reference evidence="3" key="1">
    <citation type="journal article" date="2019" name="Int. J. Syst. Evol. Microbiol.">
        <title>The Global Catalogue of Microorganisms (GCM) 10K type strain sequencing project: providing services to taxonomists for standard genome sequencing and annotation.</title>
        <authorList>
            <consortium name="The Broad Institute Genomics Platform"/>
            <consortium name="The Broad Institute Genome Sequencing Center for Infectious Disease"/>
            <person name="Wu L."/>
            <person name="Ma J."/>
        </authorList>
    </citation>
    <scope>NUCLEOTIDE SEQUENCE [LARGE SCALE GENOMIC DNA]</scope>
    <source>
        <strain evidence="3">CGMCC 1.19029</strain>
    </source>
</reference>
<evidence type="ECO:0000313" key="2">
    <source>
        <dbReference type="EMBL" id="MFC4297803.1"/>
    </source>
</evidence>
<accession>A0ABV8RXE3</accession>
<protein>
    <submittedName>
        <fullName evidence="2">Alpha/beta fold hydrolase</fullName>
    </submittedName>
</protein>
<feature type="domain" description="Serine aminopeptidase S33" evidence="1">
    <location>
        <begin position="79"/>
        <end position="190"/>
    </location>
</feature>
<keyword evidence="2" id="KW-0378">Hydrolase</keyword>
<dbReference type="SUPFAM" id="SSF53474">
    <property type="entry name" value="alpha/beta-Hydrolases"/>
    <property type="match status" value="1"/>
</dbReference>
<organism evidence="2 3">
    <name type="scientific">Castellaniella hirudinis</name>
    <dbReference type="NCBI Taxonomy" id="1144617"/>
    <lineage>
        <taxon>Bacteria</taxon>
        <taxon>Pseudomonadati</taxon>
        <taxon>Pseudomonadota</taxon>
        <taxon>Betaproteobacteria</taxon>
        <taxon>Burkholderiales</taxon>
        <taxon>Alcaligenaceae</taxon>
        <taxon>Castellaniella</taxon>
    </lineage>
</organism>
<dbReference type="Proteomes" id="UP001595756">
    <property type="component" value="Unassembled WGS sequence"/>
</dbReference>
<dbReference type="InterPro" id="IPR050266">
    <property type="entry name" value="AB_hydrolase_sf"/>
</dbReference>
<comment type="caution">
    <text evidence="2">The sequence shown here is derived from an EMBL/GenBank/DDBJ whole genome shotgun (WGS) entry which is preliminary data.</text>
</comment>
<evidence type="ECO:0000313" key="3">
    <source>
        <dbReference type="Proteomes" id="UP001595756"/>
    </source>
</evidence>
<dbReference type="EMBL" id="JBHSDY010000004">
    <property type="protein sequence ID" value="MFC4297803.1"/>
    <property type="molecule type" value="Genomic_DNA"/>
</dbReference>
<dbReference type="Gene3D" id="3.40.50.1820">
    <property type="entry name" value="alpha/beta hydrolase"/>
    <property type="match status" value="1"/>
</dbReference>
<sequence>MSSFSVPAPLQLGALRAGLMLSAWLAPRHAAGWAARLFATPSPRARRVPEGGGAQQGRLEVLGETVATYVWGDPGTQPYVLLAHGWSSHGLCFRPWVDGLRAQGYAVVAFDQPGHGRSTGAHCSLPEFVATIRAVGAVYGPAALAIGHSLGGAALTLAQDETWQAQRLILVAPPADLSEVVGRHLRRLWLRESLRPACTDWLLRRTGVGIETLDIHRRLPALGQPALIVHDLDDRQVPWSEGEYYAHRLPGARLLSTQGLGHRRLLDDPDTIAAALAFARGEAVGSRVIGSPELSLGFV</sequence>
<dbReference type="InterPro" id="IPR029058">
    <property type="entry name" value="AB_hydrolase_fold"/>
</dbReference>
<dbReference type="PANTHER" id="PTHR43798:SF33">
    <property type="entry name" value="HYDROLASE, PUTATIVE (AFU_ORTHOLOGUE AFUA_2G14860)-RELATED"/>
    <property type="match status" value="1"/>
</dbReference>
<evidence type="ECO:0000259" key="1">
    <source>
        <dbReference type="Pfam" id="PF12146"/>
    </source>
</evidence>
<gene>
    <name evidence="2" type="ORF">ACFO0J_07090</name>
</gene>
<dbReference type="PANTHER" id="PTHR43798">
    <property type="entry name" value="MONOACYLGLYCEROL LIPASE"/>
    <property type="match status" value="1"/>
</dbReference>
<dbReference type="InterPro" id="IPR022742">
    <property type="entry name" value="Hydrolase_4"/>
</dbReference>
<keyword evidence="3" id="KW-1185">Reference proteome</keyword>
<dbReference type="Pfam" id="PF12146">
    <property type="entry name" value="Hydrolase_4"/>
    <property type="match status" value="1"/>
</dbReference>
<dbReference type="GO" id="GO:0016787">
    <property type="term" value="F:hydrolase activity"/>
    <property type="evidence" value="ECO:0007669"/>
    <property type="project" value="UniProtKB-KW"/>
</dbReference>